<feature type="transmembrane region" description="Helical" evidence="1">
    <location>
        <begin position="26"/>
        <end position="47"/>
    </location>
</feature>
<gene>
    <name evidence="2" type="ORF">FN846DRAFT_958848</name>
</gene>
<dbReference type="AlphaFoldDB" id="A0A5J5EQF2"/>
<feature type="transmembrane region" description="Helical" evidence="1">
    <location>
        <begin position="53"/>
        <end position="72"/>
    </location>
</feature>
<protein>
    <submittedName>
        <fullName evidence="2">Uncharacterized protein</fullName>
    </submittedName>
</protein>
<accession>A0A5J5EQF2</accession>
<comment type="caution">
    <text evidence="2">The sequence shown here is derived from an EMBL/GenBank/DDBJ whole genome shotgun (WGS) entry which is preliminary data.</text>
</comment>
<keyword evidence="3" id="KW-1185">Reference proteome</keyword>
<dbReference type="EMBL" id="VXIS01000153">
    <property type="protein sequence ID" value="KAA8900509.1"/>
    <property type="molecule type" value="Genomic_DNA"/>
</dbReference>
<evidence type="ECO:0000313" key="2">
    <source>
        <dbReference type="EMBL" id="KAA8900509.1"/>
    </source>
</evidence>
<dbReference type="InParanoid" id="A0A5J5EQF2"/>
<keyword evidence="1" id="KW-0472">Membrane</keyword>
<keyword evidence="1" id="KW-0812">Transmembrane</keyword>
<organism evidence="2 3">
    <name type="scientific">Sphaerosporella brunnea</name>
    <dbReference type="NCBI Taxonomy" id="1250544"/>
    <lineage>
        <taxon>Eukaryota</taxon>
        <taxon>Fungi</taxon>
        <taxon>Dikarya</taxon>
        <taxon>Ascomycota</taxon>
        <taxon>Pezizomycotina</taxon>
        <taxon>Pezizomycetes</taxon>
        <taxon>Pezizales</taxon>
        <taxon>Pyronemataceae</taxon>
        <taxon>Sphaerosporella</taxon>
    </lineage>
</organism>
<keyword evidence="1" id="KW-1133">Transmembrane helix</keyword>
<sequence>MGGGGGGGCTLRWPWMGSMWPKTERLIAWLFDSLSLGFWYMGCLLLAFGSWSLVFTGVIGSFLTLLLLRHLVIRRLC</sequence>
<reference evidence="2 3" key="1">
    <citation type="submission" date="2019-09" db="EMBL/GenBank/DDBJ databases">
        <title>Draft genome of the ectomycorrhizal ascomycete Sphaerosporella brunnea.</title>
        <authorList>
            <consortium name="DOE Joint Genome Institute"/>
            <person name="Benucci G.M."/>
            <person name="Marozzi G."/>
            <person name="Antonielli L."/>
            <person name="Sanchez S."/>
            <person name="Marco P."/>
            <person name="Wang X."/>
            <person name="Falini L.B."/>
            <person name="Barry K."/>
            <person name="Haridas S."/>
            <person name="Lipzen A."/>
            <person name="Labutti K."/>
            <person name="Grigoriev I.V."/>
            <person name="Murat C."/>
            <person name="Martin F."/>
            <person name="Albertini E."/>
            <person name="Donnini D."/>
            <person name="Bonito G."/>
        </authorList>
    </citation>
    <scope>NUCLEOTIDE SEQUENCE [LARGE SCALE GENOMIC DNA]</scope>
    <source>
        <strain evidence="2 3">Sb_GMNB300</strain>
    </source>
</reference>
<proteinExistence type="predicted"/>
<name>A0A5J5EQF2_9PEZI</name>
<dbReference type="Proteomes" id="UP000326924">
    <property type="component" value="Unassembled WGS sequence"/>
</dbReference>
<evidence type="ECO:0000256" key="1">
    <source>
        <dbReference type="SAM" id="Phobius"/>
    </source>
</evidence>
<evidence type="ECO:0000313" key="3">
    <source>
        <dbReference type="Proteomes" id="UP000326924"/>
    </source>
</evidence>